<dbReference type="RefSeq" id="WP_072283961.1">
    <property type="nucleotide sequence ID" value="NZ_CP015519.1"/>
</dbReference>
<evidence type="ECO:0000313" key="2">
    <source>
        <dbReference type="EMBL" id="APG28000.1"/>
    </source>
</evidence>
<keyword evidence="1" id="KW-0732">Signal</keyword>
<dbReference type="AlphaFoldDB" id="A0A1L3GQ56"/>
<proteinExistence type="predicted"/>
<keyword evidence="3" id="KW-1185">Reference proteome</keyword>
<sequence>MKYRLAIALLLLSPSLAAAICQPDEGMTKDEVFAECGPPDYAEVVRGAEFNSAIPLSTNDAVLLNDNHPMVLWQYDLFDSKDSRIIMFRNGLVVRCCLPETD</sequence>
<dbReference type="Pfam" id="PF11006">
    <property type="entry name" value="DUF2845"/>
    <property type="match status" value="1"/>
</dbReference>
<evidence type="ECO:0000256" key="1">
    <source>
        <dbReference type="SAM" id="SignalP"/>
    </source>
</evidence>
<accession>A0A1L3GQ56</accession>
<evidence type="ECO:0008006" key="4">
    <source>
        <dbReference type="Google" id="ProtNLM"/>
    </source>
</evidence>
<evidence type="ECO:0000313" key="3">
    <source>
        <dbReference type="Proteomes" id="UP000182517"/>
    </source>
</evidence>
<gene>
    <name evidence="2" type="ORF">A7E78_09210</name>
</gene>
<reference evidence="2 3" key="1">
    <citation type="journal article" date="2017" name="Genome Announc.">
        <title>Complete Genome Sequences of Two Acetylene-Fermenting Pelobacter acetylenicus Strains.</title>
        <authorList>
            <person name="Sutton J.M."/>
            <person name="Baesman S.M."/>
            <person name="Fierst J.L."/>
            <person name="Poret-Peterson A.T."/>
            <person name="Oremland R.S."/>
            <person name="Dunlap D.S."/>
            <person name="Akob D.M."/>
        </authorList>
    </citation>
    <scope>NUCLEOTIDE SEQUENCE [LARGE SCALE GENOMIC DNA]</scope>
    <source>
        <strain evidence="2 3">SFB93</strain>
    </source>
</reference>
<dbReference type="Proteomes" id="UP000182517">
    <property type="component" value="Chromosome"/>
</dbReference>
<dbReference type="KEGG" id="pef:A7E78_09210"/>
<feature type="chain" id="PRO_5011956124" description="Lipoprotein SmpA/OmlA domain-containing protein" evidence="1">
    <location>
        <begin position="19"/>
        <end position="102"/>
    </location>
</feature>
<feature type="signal peptide" evidence="1">
    <location>
        <begin position="1"/>
        <end position="18"/>
    </location>
</feature>
<dbReference type="EMBL" id="CP015519">
    <property type="protein sequence ID" value="APG28000.1"/>
    <property type="molecule type" value="Genomic_DNA"/>
</dbReference>
<protein>
    <recommendedName>
        <fullName evidence="4">Lipoprotein SmpA/OmlA domain-containing protein</fullName>
    </recommendedName>
</protein>
<dbReference type="InterPro" id="IPR021268">
    <property type="entry name" value="DUF2845"/>
</dbReference>
<organism evidence="2 3">
    <name type="scientific">Syntrophotalea acetylenivorans</name>
    <dbReference type="NCBI Taxonomy" id="1842532"/>
    <lineage>
        <taxon>Bacteria</taxon>
        <taxon>Pseudomonadati</taxon>
        <taxon>Thermodesulfobacteriota</taxon>
        <taxon>Desulfuromonadia</taxon>
        <taxon>Desulfuromonadales</taxon>
        <taxon>Syntrophotaleaceae</taxon>
        <taxon>Syntrophotalea</taxon>
    </lineage>
</organism>
<name>A0A1L3GQ56_9BACT</name>